<comment type="caution">
    <text evidence="6">The sequence shown here is derived from an EMBL/GenBank/DDBJ whole genome shotgun (WGS) entry which is preliminary data.</text>
</comment>
<dbReference type="AlphaFoldDB" id="A0AAW1QNM3"/>
<dbReference type="Pfam" id="PF24681">
    <property type="entry name" value="Kelch_KLHDC2_KLHL20_DRC7"/>
    <property type="match status" value="2"/>
</dbReference>
<keyword evidence="2" id="KW-0677">Repeat</keyword>
<dbReference type="CDD" id="cd00063">
    <property type="entry name" value="FN3"/>
    <property type="match status" value="1"/>
</dbReference>
<protein>
    <recommendedName>
        <fullName evidence="5">Fibronectin type-III domain-containing protein</fullName>
    </recommendedName>
</protein>
<organism evidence="6 7">
    <name type="scientific">[Myrmecia] bisecta</name>
    <dbReference type="NCBI Taxonomy" id="41462"/>
    <lineage>
        <taxon>Eukaryota</taxon>
        <taxon>Viridiplantae</taxon>
        <taxon>Chlorophyta</taxon>
        <taxon>core chlorophytes</taxon>
        <taxon>Trebouxiophyceae</taxon>
        <taxon>Trebouxiales</taxon>
        <taxon>Trebouxiaceae</taxon>
        <taxon>Myrmecia</taxon>
    </lineage>
</organism>
<dbReference type="InterPro" id="IPR015915">
    <property type="entry name" value="Kelch-typ_b-propeller"/>
</dbReference>
<feature type="coiled-coil region" evidence="3">
    <location>
        <begin position="155"/>
        <end position="182"/>
    </location>
</feature>
<accession>A0AAW1QNM3</accession>
<evidence type="ECO:0000256" key="2">
    <source>
        <dbReference type="ARBA" id="ARBA00022737"/>
    </source>
</evidence>
<evidence type="ECO:0000256" key="3">
    <source>
        <dbReference type="SAM" id="Coils"/>
    </source>
</evidence>
<keyword evidence="3" id="KW-0175">Coiled coil</keyword>
<dbReference type="EMBL" id="JALJOR010000002">
    <property type="protein sequence ID" value="KAK9823106.1"/>
    <property type="molecule type" value="Genomic_DNA"/>
</dbReference>
<dbReference type="PANTHER" id="PTHR46093:SF18">
    <property type="entry name" value="FIBRONECTIN TYPE-III DOMAIN-CONTAINING PROTEIN"/>
    <property type="match status" value="1"/>
</dbReference>
<keyword evidence="1" id="KW-0880">Kelch repeat</keyword>
<feature type="region of interest" description="Disordered" evidence="4">
    <location>
        <begin position="1"/>
        <end position="24"/>
    </location>
</feature>
<dbReference type="Gene3D" id="2.120.10.80">
    <property type="entry name" value="Kelch-type beta propeller"/>
    <property type="match status" value="2"/>
</dbReference>
<evidence type="ECO:0000313" key="6">
    <source>
        <dbReference type="EMBL" id="KAK9823106.1"/>
    </source>
</evidence>
<evidence type="ECO:0000256" key="4">
    <source>
        <dbReference type="SAM" id="MobiDB-lite"/>
    </source>
</evidence>
<reference evidence="6 7" key="1">
    <citation type="journal article" date="2024" name="Nat. Commun.">
        <title>Phylogenomics reveals the evolutionary origins of lichenization in chlorophyte algae.</title>
        <authorList>
            <person name="Puginier C."/>
            <person name="Libourel C."/>
            <person name="Otte J."/>
            <person name="Skaloud P."/>
            <person name="Haon M."/>
            <person name="Grisel S."/>
            <person name="Petersen M."/>
            <person name="Berrin J.G."/>
            <person name="Delaux P.M."/>
            <person name="Dal Grande F."/>
            <person name="Keller J."/>
        </authorList>
    </citation>
    <scope>NUCLEOTIDE SEQUENCE [LARGE SCALE GENOMIC DNA]</scope>
    <source>
        <strain evidence="6 7">SAG 2043</strain>
    </source>
</reference>
<dbReference type="InterPro" id="IPR036116">
    <property type="entry name" value="FN3_sf"/>
</dbReference>
<dbReference type="Pfam" id="PF00041">
    <property type="entry name" value="fn3"/>
    <property type="match status" value="1"/>
</dbReference>
<dbReference type="SUPFAM" id="SSF49265">
    <property type="entry name" value="Fibronectin type III"/>
    <property type="match status" value="1"/>
</dbReference>
<gene>
    <name evidence="6" type="ORF">WJX72_000307</name>
</gene>
<dbReference type="Proteomes" id="UP001489004">
    <property type="component" value="Unassembled WGS sequence"/>
</dbReference>
<evidence type="ECO:0000259" key="5">
    <source>
        <dbReference type="PROSITE" id="PS50853"/>
    </source>
</evidence>
<proteinExistence type="predicted"/>
<sequence length="634" mass="71258">MPPKKEKKDDKKKDDKLVESPEEKLQQEIARLEGEKADLCIELNFLRNKLKERDAANQSLENAVDTLNLQLTKSTQDYADILEHKEQQLKADEVRIRDLEKELAALQNELAEANKRADGLAEADAQHTEQLEAASGMVEEKLQLEEAVRKQDAVISKQEAELGALSEQIQTLQGDLAEANVRIGDLTLKSSGTTQLKILFDEPWMVAISRYRLNGDTPAHRDGNTMNCFGGKLLLVYGGMLKVGSNAARELSPLQLDSLQWQRAIGAKTIDFLHHQSATTVARTKMMVFGGQRRDEILGEVTILHSDTMKWVTPTIRGSNAPQPRHSHATANAREKVFVFGGQGEVGLLNDMWEWNMDTMHWTQIAYYHSLGGHSTEPPCARRNATLCATEDGKRLWLYGGSNGQISLADLYYFDTESMMWSQVTLTGPIPEPRESHCACIVSKFLMVSGGIQRGGEACKHLADTHILDITAPNWECMDEGLWINSLQVQKGRPIISCFHGNKLYTLKPNRDEKLDELQILEFSLPEDIERMKNEKKKGNLYIEKLELLDEAVCTTNSIEVAWRPPTKNCDRVLNFKVMMATTTGVVKDVYQGGQTACRVNGLRANAEYVFCVKALYDDGSFLWSESKSFHTRT</sequence>
<dbReference type="PROSITE" id="PS50853">
    <property type="entry name" value="FN3"/>
    <property type="match status" value="1"/>
</dbReference>
<feature type="domain" description="Fibronectin type-III" evidence="5">
    <location>
        <begin position="542"/>
        <end position="634"/>
    </location>
</feature>
<dbReference type="SUPFAM" id="SSF117281">
    <property type="entry name" value="Kelch motif"/>
    <property type="match status" value="1"/>
</dbReference>
<dbReference type="InterPro" id="IPR003961">
    <property type="entry name" value="FN3_dom"/>
</dbReference>
<evidence type="ECO:0000313" key="7">
    <source>
        <dbReference type="Proteomes" id="UP001489004"/>
    </source>
</evidence>
<dbReference type="Gene3D" id="2.60.40.10">
    <property type="entry name" value="Immunoglobulins"/>
    <property type="match status" value="1"/>
</dbReference>
<dbReference type="InterPro" id="IPR013783">
    <property type="entry name" value="Ig-like_fold"/>
</dbReference>
<name>A0AAW1QNM3_9CHLO</name>
<evidence type="ECO:0000256" key="1">
    <source>
        <dbReference type="ARBA" id="ARBA00022441"/>
    </source>
</evidence>
<keyword evidence="7" id="KW-1185">Reference proteome</keyword>
<dbReference type="PANTHER" id="PTHR46093">
    <property type="entry name" value="ACYL-COA-BINDING DOMAIN-CONTAINING PROTEIN 5"/>
    <property type="match status" value="1"/>
</dbReference>